<dbReference type="GO" id="GO:0004413">
    <property type="term" value="F:homoserine kinase activity"/>
    <property type="evidence" value="ECO:0007669"/>
    <property type="project" value="TreeGrafter"/>
</dbReference>
<dbReference type="RefSeq" id="WP_071085199.1">
    <property type="nucleotide sequence ID" value="NZ_MBLM01000118.1"/>
</dbReference>
<dbReference type="SUPFAM" id="SSF56112">
    <property type="entry name" value="Protein kinase-like (PK-like)"/>
    <property type="match status" value="1"/>
</dbReference>
<evidence type="ECO:0000313" key="4">
    <source>
        <dbReference type="Proteomes" id="UP000179627"/>
    </source>
</evidence>
<keyword evidence="3" id="KW-0808">Transferase</keyword>
<dbReference type="OrthoDB" id="241498at2"/>
<dbReference type="GO" id="GO:0009088">
    <property type="term" value="P:threonine biosynthetic process"/>
    <property type="evidence" value="ECO:0007669"/>
    <property type="project" value="TreeGrafter"/>
</dbReference>
<dbReference type="InterPro" id="IPR050249">
    <property type="entry name" value="Pseudomonas-type_ThrB"/>
</dbReference>
<dbReference type="Gene3D" id="3.90.1200.10">
    <property type="match status" value="1"/>
</dbReference>
<sequence>MRSGGGADQVVTGKLLDLAELLDDVLAAYDLGPAPVVVLHTISENLTYRVEDPSSGRRWALRLHRPGYHGAAEIAAELAWVEALRAEGVVSTPPVVRNRAGSALTTVRSGPAARHGVLFAWVEGTAPEPGDDAALVSSFGVLGDMAGRLHGHARRWPRPVGFRRFSWSWQTTLGPAGRWGSWRAGVAAALGAEARPVLAALEPAAEAIERRLAAYGEGTDRAGLIHADMRLANLLIGPPAPGGGGVIHLLDFDDCGFGWFLYDLAAALSFIEHSPVLPGLVGAWLDAYQAHRRLDPSDRGMVPTLVLLRRLLLVGWLGTHPHSDAVPDPAAYARDSAELARRYLAGEFLPELASGRP</sequence>
<dbReference type="Pfam" id="PF01636">
    <property type="entry name" value="APH"/>
    <property type="match status" value="1"/>
</dbReference>
<organism evidence="3 4">
    <name type="scientific">Parafrankia colletiae</name>
    <dbReference type="NCBI Taxonomy" id="573497"/>
    <lineage>
        <taxon>Bacteria</taxon>
        <taxon>Bacillati</taxon>
        <taxon>Actinomycetota</taxon>
        <taxon>Actinomycetes</taxon>
        <taxon>Frankiales</taxon>
        <taxon>Frankiaceae</taxon>
        <taxon>Parafrankia</taxon>
    </lineage>
</organism>
<comment type="similarity">
    <text evidence="1">Belongs to the pseudomonas-type ThrB family.</text>
</comment>
<dbReference type="Proteomes" id="UP000179627">
    <property type="component" value="Unassembled WGS sequence"/>
</dbReference>
<accession>A0A1S1QQJ4</accession>
<gene>
    <name evidence="3" type="ORF">CC117_18580</name>
</gene>
<dbReference type="AlphaFoldDB" id="A0A1S1QQJ4"/>
<keyword evidence="4" id="KW-1185">Reference proteome</keyword>
<dbReference type="InterPro" id="IPR011009">
    <property type="entry name" value="Kinase-like_dom_sf"/>
</dbReference>
<dbReference type="PANTHER" id="PTHR21064">
    <property type="entry name" value="AMINOGLYCOSIDE PHOSPHOTRANSFERASE DOMAIN-CONTAINING PROTEIN-RELATED"/>
    <property type="match status" value="1"/>
</dbReference>
<evidence type="ECO:0000313" key="3">
    <source>
        <dbReference type="EMBL" id="OHV36230.1"/>
    </source>
</evidence>
<feature type="domain" description="Aminoglycoside phosphotransferase" evidence="2">
    <location>
        <begin position="44"/>
        <end position="295"/>
    </location>
</feature>
<protein>
    <submittedName>
        <fullName evidence="3">Aminoglycoside phosphotransferase</fullName>
    </submittedName>
</protein>
<evidence type="ECO:0000259" key="2">
    <source>
        <dbReference type="Pfam" id="PF01636"/>
    </source>
</evidence>
<name>A0A1S1QQJ4_9ACTN</name>
<proteinExistence type="inferred from homology"/>
<reference evidence="4" key="1">
    <citation type="submission" date="2016-07" db="EMBL/GenBank/DDBJ databases">
        <title>Sequence Frankia sp. strain CcI1.17.</title>
        <authorList>
            <person name="Ghodhbane-Gtari F."/>
            <person name="Swanson E."/>
            <person name="Gueddou A."/>
            <person name="Morris K."/>
            <person name="Hezbri K."/>
            <person name="Ktari A."/>
            <person name="Nouioui I."/>
            <person name="Abebe-Akele F."/>
            <person name="Simpson S."/>
            <person name="Thomas K."/>
            <person name="Gtari M."/>
            <person name="Tisa L.S."/>
            <person name="Hurst S."/>
        </authorList>
    </citation>
    <scope>NUCLEOTIDE SEQUENCE [LARGE SCALE GENOMIC DNA]</scope>
    <source>
        <strain evidence="4">Cc1.17</strain>
    </source>
</reference>
<comment type="caution">
    <text evidence="3">The sequence shown here is derived from an EMBL/GenBank/DDBJ whole genome shotgun (WGS) entry which is preliminary data.</text>
</comment>
<evidence type="ECO:0000256" key="1">
    <source>
        <dbReference type="ARBA" id="ARBA00038240"/>
    </source>
</evidence>
<dbReference type="InterPro" id="IPR002575">
    <property type="entry name" value="Aminoglycoside_PTrfase"/>
</dbReference>
<dbReference type="PANTHER" id="PTHR21064:SF6">
    <property type="entry name" value="AMINOGLYCOSIDE PHOSPHOTRANSFERASE DOMAIN-CONTAINING PROTEIN"/>
    <property type="match status" value="1"/>
</dbReference>
<dbReference type="EMBL" id="MBLM01000118">
    <property type="protein sequence ID" value="OHV36230.1"/>
    <property type="molecule type" value="Genomic_DNA"/>
</dbReference>